<gene>
    <name evidence="1" type="ORF">g.21860</name>
</gene>
<accession>A0A146LVC8</accession>
<dbReference type="EMBL" id="GDHC01006968">
    <property type="protein sequence ID" value="JAQ11661.1"/>
    <property type="molecule type" value="Transcribed_RNA"/>
</dbReference>
<name>A0A146LVC8_LYGHE</name>
<dbReference type="AlphaFoldDB" id="A0A146LVC8"/>
<organism evidence="1">
    <name type="scientific">Lygus hesperus</name>
    <name type="common">Western plant bug</name>
    <dbReference type="NCBI Taxonomy" id="30085"/>
    <lineage>
        <taxon>Eukaryota</taxon>
        <taxon>Metazoa</taxon>
        <taxon>Ecdysozoa</taxon>
        <taxon>Arthropoda</taxon>
        <taxon>Hexapoda</taxon>
        <taxon>Insecta</taxon>
        <taxon>Pterygota</taxon>
        <taxon>Neoptera</taxon>
        <taxon>Paraneoptera</taxon>
        <taxon>Hemiptera</taxon>
        <taxon>Heteroptera</taxon>
        <taxon>Panheteroptera</taxon>
        <taxon>Cimicomorpha</taxon>
        <taxon>Miridae</taxon>
        <taxon>Mirini</taxon>
        <taxon>Lygus</taxon>
    </lineage>
</organism>
<evidence type="ECO:0000313" key="1">
    <source>
        <dbReference type="EMBL" id="JAQ11661.1"/>
    </source>
</evidence>
<reference evidence="1" key="1">
    <citation type="journal article" date="2016" name="Gigascience">
        <title>De novo construction of an expanded transcriptome assembly for the western tarnished plant bug, Lygus hesperus.</title>
        <authorList>
            <person name="Tassone E.E."/>
            <person name="Geib S.M."/>
            <person name="Hall B."/>
            <person name="Fabrick J.A."/>
            <person name="Brent C.S."/>
            <person name="Hull J.J."/>
        </authorList>
    </citation>
    <scope>NUCLEOTIDE SEQUENCE</scope>
</reference>
<protein>
    <submittedName>
        <fullName evidence="1">Uncharacterized protein</fullName>
    </submittedName>
</protein>
<sequence>MDLCQVPNDETSRDEGNWNHIQPIEICNTNNHASLSHVCWCENIDALSLYTWCNGSEELQRWDLRIPVRGTAKIPAHHMTYNIAAPFPITHVFSHPITLERRVNKKLCETLHRGTYTLLCTTNFDRVVYLSWGAAIPTTQCTVSTTVHEYLLAVFESLWSYTNASLLTSLRRLSVNTGRDNVPREVFLQLIQRLQALYLQWECVGEDLHLHVDHTRNCFALDGYVCTERAVKCGTEMEVETERNRKQWQGGGGGLQYTLWRPPPALHPQTRTLNLQENRRVCEQWLQAQGLVLQLYDEEVRILRALHPTHQGVSEVDPQLQKFQKGAQTALRDACAELFVWSWMEYENRVVWEPLDAIAHNDRRSSNQAFAGLFQLVYDSTTHSSQRQLIVERLTAHHSKVCCVEKFTDCRCIHNRIVDDLQSLHHTELCARWGAWIVEAVSCGSLGILPIVGLNTPAWRFVVQSYVNRTANVDVAAVIQSYTPKHAACGDNFIQHHRHLLNMQLRYTQRSEFDVEFCKKTKWYPTESNSRAIWYCVKCKKK</sequence>
<proteinExistence type="predicted"/>